<dbReference type="SUPFAM" id="SSF81321">
    <property type="entry name" value="Family A G protein-coupled receptor-like"/>
    <property type="match status" value="1"/>
</dbReference>
<dbReference type="Pfam" id="PF00001">
    <property type="entry name" value="7tm_1"/>
    <property type="match status" value="1"/>
</dbReference>
<feature type="transmembrane region" description="Helical" evidence="13">
    <location>
        <begin position="701"/>
        <end position="724"/>
    </location>
</feature>
<keyword evidence="8" id="KW-0297">G-protein coupled receptor</keyword>
<feature type="region of interest" description="Disordered" evidence="12">
    <location>
        <begin position="845"/>
        <end position="913"/>
    </location>
</feature>
<feature type="transmembrane region" description="Helical" evidence="13">
    <location>
        <begin position="655"/>
        <end position="680"/>
    </location>
</feature>
<feature type="compositionally biased region" description="Low complexity" evidence="12">
    <location>
        <begin position="851"/>
        <end position="873"/>
    </location>
</feature>
<keyword evidence="5 13" id="KW-0812">Transmembrane</keyword>
<dbReference type="Pfam" id="PF00560">
    <property type="entry name" value="LRR_1"/>
    <property type="match status" value="1"/>
</dbReference>
<evidence type="ECO:0000313" key="15">
    <source>
        <dbReference type="EnsemblMetazoa" id="ACOM030108-PA.1"/>
    </source>
</evidence>
<keyword evidence="6" id="KW-0677">Repeat</keyword>
<feature type="compositionally biased region" description="Polar residues" evidence="12">
    <location>
        <begin position="874"/>
        <end position="885"/>
    </location>
</feature>
<dbReference type="SMART" id="SM00369">
    <property type="entry name" value="LRR_TYP"/>
    <property type="match status" value="12"/>
</dbReference>
<evidence type="ECO:0000256" key="3">
    <source>
        <dbReference type="ARBA" id="ARBA00022475"/>
    </source>
</evidence>
<dbReference type="PANTHER" id="PTHR24372">
    <property type="entry name" value="GLYCOPROTEIN HORMONE RECEPTOR"/>
    <property type="match status" value="1"/>
</dbReference>
<proteinExistence type="inferred from homology"/>
<dbReference type="PRINTS" id="PR00237">
    <property type="entry name" value="GPCRRHODOPSN"/>
</dbReference>
<evidence type="ECO:0000256" key="5">
    <source>
        <dbReference type="ARBA" id="ARBA00022692"/>
    </source>
</evidence>
<evidence type="ECO:0000256" key="9">
    <source>
        <dbReference type="ARBA" id="ARBA00023136"/>
    </source>
</evidence>
<dbReference type="CDD" id="cd15136">
    <property type="entry name" value="7tmA_Glyco_hormone_R"/>
    <property type="match status" value="1"/>
</dbReference>
<evidence type="ECO:0000256" key="12">
    <source>
        <dbReference type="SAM" id="MobiDB-lite"/>
    </source>
</evidence>
<dbReference type="AlphaFoldDB" id="A0A8W7PF75"/>
<feature type="compositionally biased region" description="Low complexity" evidence="12">
    <location>
        <begin position="805"/>
        <end position="817"/>
    </location>
</feature>
<keyword evidence="7 13" id="KW-1133">Transmembrane helix</keyword>
<evidence type="ECO:0000256" key="13">
    <source>
        <dbReference type="SAM" id="Phobius"/>
    </source>
</evidence>
<dbReference type="GO" id="GO:0016500">
    <property type="term" value="F:protein-hormone receptor activity"/>
    <property type="evidence" value="ECO:0007669"/>
    <property type="project" value="InterPro"/>
</dbReference>
<evidence type="ECO:0000256" key="1">
    <source>
        <dbReference type="ARBA" id="ARBA00004651"/>
    </source>
</evidence>
<accession>A0A8W7PF75</accession>
<feature type="transmembrane region" description="Helical" evidence="13">
    <location>
        <begin position="571"/>
        <end position="592"/>
    </location>
</feature>
<sequence length="999" mass="111100">MLPNLEELILSHNKLDHINSEAFFGLSNLKKIALQGCGLVRVPMEALRRIRTVTTLYLDNNLIADMENVTFRGFHFLKNLRLEGNLLQRVPTDALIGLRSLEALILRRNQISEITSGALTNLTRLKVLDVDDNSLSSMPVGLENLMMLQEISASNNRIRWVSKGDFPKNLVSLDLKSNPLAGIKPGALQNMPRLRKLILSDVRGLNELPPLDGCTSLEVLRLDRANLSKIPDHICKTSPRLRSLDLASNRISSLHGAPFSSLGQLHDLLLSNNEIESIPHDAFVGLVRLQVLDMESNRVFFIHADAFRPLKKLEDLNLGNNLFPQLPTAGLERLLHLKTFNNPHLREFPPPEAFPRIQTLVLSYAYHCCSFLPLTTALPKVPNTFNIRENVLFPTDNEFDMSLWNNSYNDIWPQLQNLSKKFGTQINDLLNAYGAEYGSYPSGHVPTFPDEYFEDELGITHASPTAQPGSIQCLPEPGPFLPCQDLFDWWTLRCGVWVVFLLAMLGNGTVVFVLIFSRSKMDVPRFLVCNLAAADFFMGIYLGFLAVVDASTLGEFRMYAIPWQMSAGCKLSGFLAVLSSELSVYTLAVITLERNYAITHAMHLNKRLSLRHASYIMTVGWTFAITMAVLPLLGVSDYRVFAVCLPFEIQKGTGSLAYVVFLMFINGVAFLILMGCYLKMYCAIRGSQAWNSNDSRIAKRMALLVFTDFICWSPIAFFSLTAVFGLHLISLEQAKVFTVFILPLNSCCNPFLYAILTKQFKKDCVLICKAIEESRRNRRGRGRNGDQYAYQIAEIQQKQHKRAGSVSSSENFSSSRSDSWRNAQHHCGIPLRLLDPRRRHTSWLITRKTSQDSNLSSSRNDSSGSTATQSTGTWRISRSSGSTSVVLPGVRIDGVGHPVPSTARQSIPGGKPRLVRQSAVQEDTHELSCSPPRLGVRFLPTIPSAADSSVQLDDDTAEAASPTSSQSGNQPAPAPFYAILHGSGPQATVSSLKDKTKPP</sequence>
<feature type="domain" description="G-protein coupled receptors family 1 profile" evidence="14">
    <location>
        <begin position="506"/>
        <end position="753"/>
    </location>
</feature>
<feature type="transmembrane region" description="Helical" evidence="13">
    <location>
        <begin position="528"/>
        <end position="551"/>
    </location>
</feature>
<dbReference type="Gene3D" id="3.80.10.10">
    <property type="entry name" value="Ribonuclease Inhibitor"/>
    <property type="match status" value="2"/>
</dbReference>
<comment type="similarity">
    <text evidence="2">Belongs to the G-protein coupled receptor 1 family.</text>
</comment>
<dbReference type="InterPro" id="IPR017452">
    <property type="entry name" value="GPCR_Rhodpsn_7TM"/>
</dbReference>
<keyword evidence="4" id="KW-0433">Leucine-rich repeat</keyword>
<dbReference type="Gene3D" id="1.20.1070.10">
    <property type="entry name" value="Rhodopsin 7-helix transmembrane proteins"/>
    <property type="match status" value="1"/>
</dbReference>
<keyword evidence="3" id="KW-1003">Cell membrane</keyword>
<protein>
    <recommendedName>
        <fullName evidence="14">G-protein coupled receptors family 1 profile domain-containing protein</fullName>
    </recommendedName>
</protein>
<dbReference type="InterPro" id="IPR003591">
    <property type="entry name" value="Leu-rich_rpt_typical-subtyp"/>
</dbReference>
<dbReference type="Pfam" id="PF13855">
    <property type="entry name" value="LRR_8"/>
    <property type="match status" value="3"/>
</dbReference>
<dbReference type="InterPro" id="IPR001611">
    <property type="entry name" value="Leu-rich_rpt"/>
</dbReference>
<feature type="compositionally biased region" description="Polar residues" evidence="12">
    <location>
        <begin position="961"/>
        <end position="970"/>
    </location>
</feature>
<evidence type="ECO:0000256" key="2">
    <source>
        <dbReference type="ARBA" id="ARBA00010663"/>
    </source>
</evidence>
<dbReference type="PRINTS" id="PR00373">
    <property type="entry name" value="GLYCHORMONER"/>
</dbReference>
<name>A0A8W7PF75_ANOCL</name>
<feature type="region of interest" description="Disordered" evidence="12">
    <location>
        <begin position="948"/>
        <end position="999"/>
    </location>
</feature>
<reference evidence="15" key="1">
    <citation type="submission" date="2022-08" db="UniProtKB">
        <authorList>
            <consortium name="EnsemblMetazoa"/>
        </authorList>
    </citation>
    <scope>IDENTIFICATION</scope>
</reference>
<dbReference type="GO" id="GO:0007189">
    <property type="term" value="P:adenylate cyclase-activating G protein-coupled receptor signaling pathway"/>
    <property type="evidence" value="ECO:0007669"/>
    <property type="project" value="TreeGrafter"/>
</dbReference>
<evidence type="ECO:0000256" key="7">
    <source>
        <dbReference type="ARBA" id="ARBA00022989"/>
    </source>
</evidence>
<dbReference type="EnsemblMetazoa" id="ACOM030108-RA">
    <property type="protein sequence ID" value="ACOM030108-PA.1"/>
    <property type="gene ID" value="ACOM030108"/>
</dbReference>
<dbReference type="GO" id="GO:0008528">
    <property type="term" value="F:G protein-coupled peptide receptor activity"/>
    <property type="evidence" value="ECO:0007669"/>
    <property type="project" value="TreeGrafter"/>
</dbReference>
<keyword evidence="9 13" id="KW-0472">Membrane</keyword>
<evidence type="ECO:0000259" key="14">
    <source>
        <dbReference type="PROSITE" id="PS50262"/>
    </source>
</evidence>
<dbReference type="GO" id="GO:0009755">
    <property type="term" value="P:hormone-mediated signaling pathway"/>
    <property type="evidence" value="ECO:0007669"/>
    <property type="project" value="TreeGrafter"/>
</dbReference>
<dbReference type="Proteomes" id="UP000075882">
    <property type="component" value="Unassembled WGS sequence"/>
</dbReference>
<dbReference type="VEuPathDB" id="VectorBase:ACON2_034882"/>
<dbReference type="InterPro" id="IPR032675">
    <property type="entry name" value="LRR_dom_sf"/>
</dbReference>
<keyword evidence="11" id="KW-0807">Transducer</keyword>
<dbReference type="InterPro" id="IPR002131">
    <property type="entry name" value="Gphrmn_rcpt_fam"/>
</dbReference>
<organism evidence="15">
    <name type="scientific">Anopheles coluzzii</name>
    <name type="common">African malaria mosquito</name>
    <dbReference type="NCBI Taxonomy" id="1518534"/>
    <lineage>
        <taxon>Eukaryota</taxon>
        <taxon>Metazoa</taxon>
        <taxon>Ecdysozoa</taxon>
        <taxon>Arthropoda</taxon>
        <taxon>Hexapoda</taxon>
        <taxon>Insecta</taxon>
        <taxon>Pterygota</taxon>
        <taxon>Neoptera</taxon>
        <taxon>Endopterygota</taxon>
        <taxon>Diptera</taxon>
        <taxon>Nematocera</taxon>
        <taxon>Culicoidea</taxon>
        <taxon>Culicidae</taxon>
        <taxon>Anophelinae</taxon>
        <taxon>Anopheles</taxon>
    </lineage>
</organism>
<dbReference type="FunFam" id="1.20.1070.10:FF:000156">
    <property type="entry name" value="Lutropin-choriogonadotropic hormone receptor"/>
    <property type="match status" value="1"/>
</dbReference>
<dbReference type="InterPro" id="IPR000276">
    <property type="entry name" value="GPCR_Rhodpsn"/>
</dbReference>
<evidence type="ECO:0000256" key="4">
    <source>
        <dbReference type="ARBA" id="ARBA00022614"/>
    </source>
</evidence>
<dbReference type="PANTHER" id="PTHR24372:SF82">
    <property type="entry name" value="RICKETS"/>
    <property type="match status" value="1"/>
</dbReference>
<feature type="region of interest" description="Disordered" evidence="12">
    <location>
        <begin position="797"/>
        <end position="821"/>
    </location>
</feature>
<dbReference type="FunFam" id="3.80.10.10:FF:001164">
    <property type="entry name" value="GH01279p"/>
    <property type="match status" value="1"/>
</dbReference>
<feature type="transmembrane region" description="Helical" evidence="13">
    <location>
        <begin position="613"/>
        <end position="635"/>
    </location>
</feature>
<dbReference type="GO" id="GO:0005886">
    <property type="term" value="C:plasma membrane"/>
    <property type="evidence" value="ECO:0007669"/>
    <property type="project" value="UniProtKB-SubCell"/>
</dbReference>
<feature type="transmembrane region" description="Helical" evidence="13">
    <location>
        <begin position="495"/>
        <end position="516"/>
    </location>
</feature>
<evidence type="ECO:0000256" key="11">
    <source>
        <dbReference type="ARBA" id="ARBA00023224"/>
    </source>
</evidence>
<dbReference type="PROSITE" id="PS51450">
    <property type="entry name" value="LRR"/>
    <property type="match status" value="3"/>
</dbReference>
<keyword evidence="10" id="KW-0675">Receptor</keyword>
<evidence type="ECO:0000256" key="10">
    <source>
        <dbReference type="ARBA" id="ARBA00023170"/>
    </source>
</evidence>
<comment type="subcellular location">
    <subcellularLocation>
        <location evidence="1">Cell membrane</location>
        <topology evidence="1">Multi-pass membrane protein</topology>
    </subcellularLocation>
</comment>
<dbReference type="SUPFAM" id="SSF52058">
    <property type="entry name" value="L domain-like"/>
    <property type="match status" value="2"/>
</dbReference>
<evidence type="ECO:0000256" key="6">
    <source>
        <dbReference type="ARBA" id="ARBA00022737"/>
    </source>
</evidence>
<evidence type="ECO:0000256" key="8">
    <source>
        <dbReference type="ARBA" id="ARBA00023040"/>
    </source>
</evidence>
<dbReference type="PROSITE" id="PS50262">
    <property type="entry name" value="G_PROTEIN_RECEP_F1_2"/>
    <property type="match status" value="1"/>
</dbReference>